<dbReference type="InterPro" id="IPR036291">
    <property type="entry name" value="NAD(P)-bd_dom_sf"/>
</dbReference>
<gene>
    <name evidence="2" type="ORF">APLA_LOCUS12933</name>
</gene>
<evidence type="ECO:0000256" key="1">
    <source>
        <dbReference type="ARBA" id="ARBA00023002"/>
    </source>
</evidence>
<evidence type="ECO:0008006" key="4">
    <source>
        <dbReference type="Google" id="ProtNLM"/>
    </source>
</evidence>
<dbReference type="InterPro" id="IPR002347">
    <property type="entry name" value="SDR_fam"/>
</dbReference>
<keyword evidence="1" id="KW-0560">Oxidoreductase</keyword>
<dbReference type="PANTHER" id="PTHR43157:SF31">
    <property type="entry name" value="PHOSPHATIDYLINOSITOL-GLYCAN BIOSYNTHESIS CLASS F PROTEIN"/>
    <property type="match status" value="1"/>
</dbReference>
<comment type="caution">
    <text evidence="2">The sequence shown here is derived from an EMBL/GenBank/DDBJ whole genome shotgun (WGS) entry which is preliminary data.</text>
</comment>
<evidence type="ECO:0000313" key="2">
    <source>
        <dbReference type="EMBL" id="CAB3249515.1"/>
    </source>
</evidence>
<dbReference type="Proteomes" id="UP000494256">
    <property type="component" value="Unassembled WGS sequence"/>
</dbReference>
<organism evidence="2 3">
    <name type="scientific">Arctia plantaginis</name>
    <name type="common">Wood tiger moth</name>
    <name type="synonym">Phalaena plantaginis</name>
    <dbReference type="NCBI Taxonomy" id="874455"/>
    <lineage>
        <taxon>Eukaryota</taxon>
        <taxon>Metazoa</taxon>
        <taxon>Ecdysozoa</taxon>
        <taxon>Arthropoda</taxon>
        <taxon>Hexapoda</taxon>
        <taxon>Insecta</taxon>
        <taxon>Pterygota</taxon>
        <taxon>Neoptera</taxon>
        <taxon>Endopterygota</taxon>
        <taxon>Lepidoptera</taxon>
        <taxon>Glossata</taxon>
        <taxon>Ditrysia</taxon>
        <taxon>Noctuoidea</taxon>
        <taxon>Erebidae</taxon>
        <taxon>Arctiinae</taxon>
        <taxon>Arctia</taxon>
    </lineage>
</organism>
<sequence length="356" mass="39461">MALSSCHLDFGAPSGKGQKRNRRMWVPNAPTAIISALAASAGAVCIFKDFYGGSPYDRDVKAEGKTVIVTGANSGIGKEVAWDFAVRGAKVFMACRNMEKCEAVRKDIVLESRNKFVYCRPCDLSSLESIRKFVERFKSEEPHLDVLVNNAGVMEPPASVTKDGFETQFGVNHLGHFLLTGLLLDTLKESAPSRIIIVTGSAHHRGRIHKEDLNMTKKYDASAAYAQSKLANMLFARELGKRLLETNVSVIAVDPGLTDTDLTRHMSMMKSITRFIVYPIFWPFMKSAKIGGQAILHAALDPALDKSSGDYYVDMKKKEPSKLAQDYELALWLWKVSEKWTKLDEHKAALAKARTA</sequence>
<dbReference type="GO" id="GO:0016491">
    <property type="term" value="F:oxidoreductase activity"/>
    <property type="evidence" value="ECO:0007669"/>
    <property type="project" value="UniProtKB-KW"/>
</dbReference>
<dbReference type="EMBL" id="CADEBD010000344">
    <property type="protein sequence ID" value="CAB3249515.1"/>
    <property type="molecule type" value="Genomic_DNA"/>
</dbReference>
<accession>A0A8S1ASR1</accession>
<dbReference type="PRINTS" id="PR00081">
    <property type="entry name" value="GDHRDH"/>
</dbReference>
<dbReference type="AlphaFoldDB" id="A0A8S1ASR1"/>
<dbReference type="PANTHER" id="PTHR43157">
    <property type="entry name" value="PHOSPHATIDYLINOSITOL-GLYCAN BIOSYNTHESIS CLASS F PROTEIN-RELATED"/>
    <property type="match status" value="1"/>
</dbReference>
<protein>
    <recommendedName>
        <fullName evidence="4">Retinol dehydrogenase 13</fullName>
    </recommendedName>
</protein>
<dbReference type="Gene3D" id="3.40.50.720">
    <property type="entry name" value="NAD(P)-binding Rossmann-like Domain"/>
    <property type="match status" value="1"/>
</dbReference>
<dbReference type="SUPFAM" id="SSF51735">
    <property type="entry name" value="NAD(P)-binding Rossmann-fold domains"/>
    <property type="match status" value="1"/>
</dbReference>
<dbReference type="Pfam" id="PF00106">
    <property type="entry name" value="adh_short"/>
    <property type="match status" value="1"/>
</dbReference>
<name>A0A8S1ASR1_ARCPL</name>
<proteinExistence type="predicted"/>
<evidence type="ECO:0000313" key="3">
    <source>
        <dbReference type="Proteomes" id="UP000494256"/>
    </source>
</evidence>
<reference evidence="2 3" key="1">
    <citation type="submission" date="2020-04" db="EMBL/GenBank/DDBJ databases">
        <authorList>
            <person name="Wallbank WR R."/>
            <person name="Pardo Diaz C."/>
            <person name="Kozak K."/>
            <person name="Martin S."/>
            <person name="Jiggins C."/>
            <person name="Moest M."/>
            <person name="Warren A I."/>
            <person name="Byers J.R.P. K."/>
            <person name="Montejo-Kovacevich G."/>
            <person name="Yen C E."/>
        </authorList>
    </citation>
    <scope>NUCLEOTIDE SEQUENCE [LARGE SCALE GENOMIC DNA]</scope>
</reference>